<dbReference type="Proteomes" id="UP000000238">
    <property type="component" value="Chromosome"/>
</dbReference>
<feature type="region of interest" description="Disordered" evidence="1">
    <location>
        <begin position="260"/>
        <end position="293"/>
    </location>
</feature>
<dbReference type="EMBL" id="CP000155">
    <property type="protein sequence ID" value="ABC32034.1"/>
    <property type="molecule type" value="Genomic_DNA"/>
</dbReference>
<feature type="compositionally biased region" description="Polar residues" evidence="1">
    <location>
        <begin position="10"/>
        <end position="34"/>
    </location>
</feature>
<keyword evidence="3" id="KW-1185">Reference proteome</keyword>
<dbReference type="RefSeq" id="WP_011399098.1">
    <property type="nucleotide sequence ID" value="NC_007645.1"/>
</dbReference>
<dbReference type="InterPro" id="IPR021973">
    <property type="entry name" value="SprA-related"/>
</dbReference>
<dbReference type="KEGG" id="hch:HCH_05362"/>
<feature type="compositionally biased region" description="Basic and acidic residues" evidence="1">
    <location>
        <begin position="262"/>
        <end position="293"/>
    </location>
</feature>
<evidence type="ECO:0000313" key="2">
    <source>
        <dbReference type="EMBL" id="ABC32034.1"/>
    </source>
</evidence>
<dbReference type="HOGENOM" id="CLU_859874_0_0_6"/>
<gene>
    <name evidence="2" type="ordered locus">HCH_05362</name>
</gene>
<feature type="compositionally biased region" description="Gly residues" evidence="1">
    <location>
        <begin position="105"/>
        <end position="116"/>
    </location>
</feature>
<protein>
    <recommendedName>
        <fullName evidence="4">SrpA-related protein</fullName>
    </recommendedName>
</protein>
<sequence>MQIAGAGQPAISSVTPYSPPTKVSSSAVSISDLESTLPPVQPLEPSASSSSSNSFPTVIYNRFAQTSSVTPQVVQPTTTEEDGAVVVTGQEAPAVQTAPVSPNNGDGGEAVEGGSGAIQERGGEDGAPAASSQAEQPRRSAPDDSGGGLSESDLAAISQLARRDLEVRQHEQAHVSVGGLYAGAPQYSYSRGPDGRSYAVGGEVPIDVSLVPGNPEATIRKMEQVRRAALAPAEPSTQDRSVAARATQAILQARSELVQQQADERAELQAEQQQEREQRQQEESRGSSSERESEAIRTYLDLIRIGQAFEQGLQPSIQLDEVI</sequence>
<dbReference type="Pfam" id="PF12118">
    <property type="entry name" value="SprA-related"/>
    <property type="match status" value="1"/>
</dbReference>
<reference evidence="2 3" key="1">
    <citation type="journal article" date="2005" name="Nucleic Acids Res.">
        <title>Genomic blueprint of Hahella chejuensis, a marine microbe producing an algicidal agent.</title>
        <authorList>
            <person name="Jeong H."/>
            <person name="Yim J.H."/>
            <person name="Lee C."/>
            <person name="Choi S.-H."/>
            <person name="Park Y.K."/>
            <person name="Yoon S.H."/>
            <person name="Hur C.-G."/>
            <person name="Kang H.-Y."/>
            <person name="Kim D."/>
            <person name="Lee H.H."/>
            <person name="Park K.H."/>
            <person name="Park S.-H."/>
            <person name="Park H.-S."/>
            <person name="Lee H.K."/>
            <person name="Oh T.K."/>
            <person name="Kim J.F."/>
        </authorList>
    </citation>
    <scope>NUCLEOTIDE SEQUENCE [LARGE SCALE GENOMIC DNA]</scope>
    <source>
        <strain evidence="2 3">KCTC 2396</strain>
    </source>
</reference>
<feature type="region of interest" description="Disordered" evidence="1">
    <location>
        <begin position="1"/>
        <end position="55"/>
    </location>
</feature>
<evidence type="ECO:0000313" key="3">
    <source>
        <dbReference type="Proteomes" id="UP000000238"/>
    </source>
</evidence>
<evidence type="ECO:0008006" key="4">
    <source>
        <dbReference type="Google" id="ProtNLM"/>
    </source>
</evidence>
<proteinExistence type="predicted"/>
<feature type="region of interest" description="Disordered" evidence="1">
    <location>
        <begin position="67"/>
        <end position="155"/>
    </location>
</feature>
<feature type="region of interest" description="Disordered" evidence="1">
    <location>
        <begin position="169"/>
        <end position="197"/>
    </location>
</feature>
<evidence type="ECO:0000256" key="1">
    <source>
        <dbReference type="SAM" id="MobiDB-lite"/>
    </source>
</evidence>
<dbReference type="AlphaFoldDB" id="Q2SBE0"/>
<feature type="compositionally biased region" description="Low complexity" evidence="1">
    <location>
        <begin position="67"/>
        <end position="78"/>
    </location>
</feature>
<dbReference type="eggNOG" id="COG3064">
    <property type="taxonomic scope" value="Bacteria"/>
</dbReference>
<accession>Q2SBE0</accession>
<name>Q2SBE0_HAHCH</name>
<dbReference type="STRING" id="349521.HCH_05362"/>
<organism evidence="2 3">
    <name type="scientific">Hahella chejuensis (strain KCTC 2396)</name>
    <dbReference type="NCBI Taxonomy" id="349521"/>
    <lineage>
        <taxon>Bacteria</taxon>
        <taxon>Pseudomonadati</taxon>
        <taxon>Pseudomonadota</taxon>
        <taxon>Gammaproteobacteria</taxon>
        <taxon>Oceanospirillales</taxon>
        <taxon>Hahellaceae</taxon>
        <taxon>Hahella</taxon>
    </lineage>
</organism>